<organism evidence="3 4">
    <name type="scientific">Aspergillus terreus (strain NIH 2624 / FGSC A1156)</name>
    <dbReference type="NCBI Taxonomy" id="341663"/>
    <lineage>
        <taxon>Eukaryota</taxon>
        <taxon>Fungi</taxon>
        <taxon>Dikarya</taxon>
        <taxon>Ascomycota</taxon>
        <taxon>Pezizomycotina</taxon>
        <taxon>Eurotiomycetes</taxon>
        <taxon>Eurotiomycetidae</taxon>
        <taxon>Eurotiales</taxon>
        <taxon>Aspergillaceae</taxon>
        <taxon>Aspergillus</taxon>
        <taxon>Aspergillus subgen. Circumdati</taxon>
    </lineage>
</organism>
<dbReference type="RefSeq" id="XP_001209329.1">
    <property type="nucleotide sequence ID" value="XM_001209329.1"/>
</dbReference>
<dbReference type="GeneID" id="4319461"/>
<dbReference type="PANTHER" id="PTHR23389">
    <property type="entry name" value="CHROMOSOME TRANSMISSION FIDELITY FACTOR 18"/>
    <property type="match status" value="1"/>
</dbReference>
<dbReference type="Gene3D" id="3.40.50.300">
    <property type="entry name" value="P-loop containing nucleotide triphosphate hydrolases"/>
    <property type="match status" value="1"/>
</dbReference>
<feature type="compositionally biased region" description="Basic residues" evidence="1">
    <location>
        <begin position="89"/>
        <end position="98"/>
    </location>
</feature>
<sequence>MAMGQEGHRAIHPFFRKEIDTPTGNIPPTTEDGLPRDPKRDSPACETPKPMTKQPDGTSKASNLQSHELPPFQTAAPVDETLEHDPNTGRRKRRKTDRHSKEGAAHGSITKYITPQNNSSQGQEPTQLDVLVGETELPAEATPSPEPDLPSAAPSTDPGNHPDPTKRTPSPTEDTPNDTDPTSQKERSSKRKTIKLNANGKLLSSPVSKPQGEENPKKKSNNKRKSGKGVTSTKLIVFKYPKTEEDSLGKLIDDILNGKRRHAPTNPPKPAPPPVKKDEPPKPTHPFFMKKPTRKLETCSSPASHDAQATKTASNAPNRQSPSGSFMKSFNSFKHRPSKAPDPIHPIWPPRGLSHVRGQCDDVTLPGSAVDHPLGLGPKKSKMAAVSVSDKESVLSPGLQNLTHEPTRILRLPGRNTASGYVLQKAVTRQLSHNSLSGTGKDTLSGTCHPAIARLHESIPKTMSAFDTGNFDSLLWAQKYAPSSVEQVLQVTKEVQMLRDWLKFLMISAVDTGKPSKDGGEKQTGDRKKKKKRKKTDKLDGFIVSSSDEDYQMDEVSDSDEDELAGAVTVSSKRTVIRAGDLTLSSRDGAERGRMSNAILVSGPPGCGKTASIYAVAKELDFEVFEINPGSRRNARDIVERVGDMTRNHLVHNFDERSSRQDHSSPAPGANDDKQNKLMGFFKSAGSKDTKKAGHCKDKELEKEGDPKRTRQQKQSFILLEEADVLFEEDRQFWSGVLTLINQSKRPIIITCNDESRIPLKDISFHAILRFRPPPQHLAVDYLLLIAANEGHLLKREALNALYMSTGKDLRRSITELNFWCQMAVGSEKSGLDWIVDRWPRGCDLDDEGNPLRVISLNTYEQFMGWFSRDMLMCGTLDSEIEPGQESLMWWQLSLQDAEEWSDIDALAKSRPKGSREQQLEHLRRFSDLMDSRSDLDILAADLSLDANQDVLDTSIESISEKQRANYLEGYPLLVTEPLPCYTSLPVAIGNTYATFLRRVFRPSQQKNIETTQAVKSLAKITHPMASGPSHGDLLRAFEPVMKPDYVFPPPVGRVALSFENGLGPVAEDLGPYIRAITAFDLRLEQYRLQLSGLLSQDGQGTKRVRKTRASRAALEGGSKAETRKERWFPPDTNASLVLGTGKREWQEMLVQAGYFTVSGEGGACSQEWAVESSSDGGF</sequence>
<feature type="compositionally biased region" description="Pro residues" evidence="1">
    <location>
        <begin position="265"/>
        <end position="274"/>
    </location>
</feature>
<protein>
    <recommendedName>
        <fullName evidence="2">AAA+ ATPase domain-containing protein</fullName>
    </recommendedName>
</protein>
<dbReference type="GO" id="GO:0005634">
    <property type="term" value="C:nucleus"/>
    <property type="evidence" value="ECO:0007669"/>
    <property type="project" value="TreeGrafter"/>
</dbReference>
<dbReference type="GO" id="GO:0003677">
    <property type="term" value="F:DNA binding"/>
    <property type="evidence" value="ECO:0007669"/>
    <property type="project" value="TreeGrafter"/>
</dbReference>
<dbReference type="OrthoDB" id="10064318at2759"/>
<feature type="compositionally biased region" description="Basic residues" evidence="1">
    <location>
        <begin position="527"/>
        <end position="536"/>
    </location>
</feature>
<feature type="compositionally biased region" description="Low complexity" evidence="1">
    <location>
        <begin position="168"/>
        <end position="182"/>
    </location>
</feature>
<feature type="region of interest" description="Disordered" evidence="1">
    <location>
        <begin position="1"/>
        <end position="343"/>
    </location>
</feature>
<dbReference type="OMA" id="RNHLVQQ"/>
<dbReference type="eggNOG" id="KOG1968">
    <property type="taxonomic scope" value="Eukaryota"/>
</dbReference>
<feature type="region of interest" description="Disordered" evidence="1">
    <location>
        <begin position="652"/>
        <end position="712"/>
    </location>
</feature>
<dbReference type="Proteomes" id="UP000007963">
    <property type="component" value="Unassembled WGS sequence"/>
</dbReference>
<dbReference type="STRING" id="341663.Q0C8F7"/>
<feature type="compositionally biased region" description="Basic residues" evidence="1">
    <location>
        <begin position="218"/>
        <end position="227"/>
    </location>
</feature>
<dbReference type="GO" id="GO:0016887">
    <property type="term" value="F:ATP hydrolysis activity"/>
    <property type="evidence" value="ECO:0007669"/>
    <property type="project" value="InterPro"/>
</dbReference>
<feature type="compositionally biased region" description="Basic and acidic residues" evidence="1">
    <location>
        <begin position="241"/>
        <end position="257"/>
    </location>
</feature>
<dbReference type="EMBL" id="CH476609">
    <property type="protein sequence ID" value="EAU29476.1"/>
    <property type="molecule type" value="Genomic_DNA"/>
</dbReference>
<dbReference type="InterPro" id="IPR027417">
    <property type="entry name" value="P-loop_NTPase"/>
</dbReference>
<dbReference type="SUPFAM" id="SSF52540">
    <property type="entry name" value="P-loop containing nucleoside triphosphate hydrolases"/>
    <property type="match status" value="1"/>
</dbReference>
<feature type="domain" description="AAA+ ATPase" evidence="2">
    <location>
        <begin position="595"/>
        <end position="784"/>
    </location>
</feature>
<accession>Q0C8F7</accession>
<feature type="compositionally biased region" description="Polar residues" evidence="1">
    <location>
        <begin position="298"/>
        <end position="332"/>
    </location>
</feature>
<name>Q0C8F7_ASPTN</name>
<dbReference type="InterPro" id="IPR003959">
    <property type="entry name" value="ATPase_AAA_core"/>
</dbReference>
<dbReference type="GO" id="GO:0005524">
    <property type="term" value="F:ATP binding"/>
    <property type="evidence" value="ECO:0007669"/>
    <property type="project" value="InterPro"/>
</dbReference>
<reference evidence="4" key="1">
    <citation type="submission" date="2005-09" db="EMBL/GenBank/DDBJ databases">
        <title>Annotation of the Aspergillus terreus NIH2624 genome.</title>
        <authorList>
            <person name="Birren B.W."/>
            <person name="Lander E.S."/>
            <person name="Galagan J.E."/>
            <person name="Nusbaum C."/>
            <person name="Devon K."/>
            <person name="Henn M."/>
            <person name="Ma L.-J."/>
            <person name="Jaffe D.B."/>
            <person name="Butler J."/>
            <person name="Alvarez P."/>
            <person name="Gnerre S."/>
            <person name="Grabherr M."/>
            <person name="Kleber M."/>
            <person name="Mauceli E.W."/>
            <person name="Brockman W."/>
            <person name="Rounsley S."/>
            <person name="Young S.K."/>
            <person name="LaButti K."/>
            <person name="Pushparaj V."/>
            <person name="DeCaprio D."/>
            <person name="Crawford M."/>
            <person name="Koehrsen M."/>
            <person name="Engels R."/>
            <person name="Montgomery P."/>
            <person name="Pearson M."/>
            <person name="Howarth C."/>
            <person name="Larson L."/>
            <person name="Luoma S."/>
            <person name="White J."/>
            <person name="Alvarado L."/>
            <person name="Kodira C.D."/>
            <person name="Zeng Q."/>
            <person name="Oleary S."/>
            <person name="Yandava C."/>
            <person name="Denning D.W."/>
            <person name="Nierman W.C."/>
            <person name="Milne T."/>
            <person name="Madden K."/>
        </authorList>
    </citation>
    <scope>NUCLEOTIDE SEQUENCE [LARGE SCALE GENOMIC DNA]</scope>
    <source>
        <strain evidence="4">NIH 2624 / FGSC A1156</strain>
    </source>
</reference>
<feature type="region of interest" description="Disordered" evidence="1">
    <location>
        <begin position="513"/>
        <end position="537"/>
    </location>
</feature>
<evidence type="ECO:0000256" key="1">
    <source>
        <dbReference type="SAM" id="MobiDB-lite"/>
    </source>
</evidence>
<evidence type="ECO:0000259" key="2">
    <source>
        <dbReference type="SMART" id="SM00382"/>
    </source>
</evidence>
<proteinExistence type="predicted"/>
<dbReference type="SMART" id="SM00382">
    <property type="entry name" value="AAA"/>
    <property type="match status" value="1"/>
</dbReference>
<feature type="compositionally biased region" description="Basic and acidic residues" evidence="1">
    <location>
        <begin position="514"/>
        <end position="526"/>
    </location>
</feature>
<feature type="compositionally biased region" description="Basic and acidic residues" evidence="1">
    <location>
        <begin position="686"/>
        <end position="709"/>
    </location>
</feature>
<feature type="compositionally biased region" description="Polar residues" evidence="1">
    <location>
        <begin position="55"/>
        <end position="66"/>
    </location>
</feature>
<dbReference type="InterPro" id="IPR003593">
    <property type="entry name" value="AAA+_ATPase"/>
</dbReference>
<feature type="compositionally biased region" description="Basic and acidic residues" evidence="1">
    <location>
        <begin position="33"/>
        <end position="43"/>
    </location>
</feature>
<feature type="compositionally biased region" description="Polar residues" evidence="1">
    <location>
        <begin position="111"/>
        <end position="126"/>
    </location>
</feature>
<gene>
    <name evidence="3" type="ORF">ATEG_10027</name>
</gene>
<evidence type="ECO:0000313" key="4">
    <source>
        <dbReference type="Proteomes" id="UP000007963"/>
    </source>
</evidence>
<dbReference type="VEuPathDB" id="FungiDB:ATEG_10027"/>
<dbReference type="HOGENOM" id="CLU_003721_0_0_1"/>
<feature type="compositionally biased region" description="Basic and acidic residues" evidence="1">
    <location>
        <begin position="652"/>
        <end position="663"/>
    </location>
</feature>
<dbReference type="Pfam" id="PF00004">
    <property type="entry name" value="AAA"/>
    <property type="match status" value="1"/>
</dbReference>
<dbReference type="AlphaFoldDB" id="Q0C8F7"/>
<dbReference type="PANTHER" id="PTHR23389:SF21">
    <property type="entry name" value="ATPASE FAMILY AAA DOMAIN-CONTAINING PROTEIN 5"/>
    <property type="match status" value="1"/>
</dbReference>
<evidence type="ECO:0000313" key="3">
    <source>
        <dbReference type="EMBL" id="EAU29476.1"/>
    </source>
</evidence>
<feature type="region of interest" description="Disordered" evidence="1">
    <location>
        <begin position="1102"/>
        <end position="1124"/>
    </location>
</feature>